<comment type="caution">
    <text evidence="1">The sequence shown here is derived from an EMBL/GenBank/DDBJ whole genome shotgun (WGS) entry which is preliminary data.</text>
</comment>
<dbReference type="EMBL" id="JAGYWB010000016">
    <property type="protein sequence ID" value="KAI0495976.1"/>
    <property type="molecule type" value="Genomic_DNA"/>
</dbReference>
<protein>
    <submittedName>
        <fullName evidence="1">Uncharacterized protein</fullName>
    </submittedName>
</protein>
<evidence type="ECO:0000313" key="2">
    <source>
        <dbReference type="Proteomes" id="UP000829196"/>
    </source>
</evidence>
<name>A0A8T3AHG3_DENNO</name>
<keyword evidence="2" id="KW-1185">Reference proteome</keyword>
<sequence length="55" mass="6226">MCKNQSLKKLFFPACMYVTALSLSNTAGMKRQSMHIFTFIPASKISFVSLTWICC</sequence>
<reference evidence="1" key="1">
    <citation type="journal article" date="2022" name="Front. Genet.">
        <title>Chromosome-Scale Assembly of the Dendrobium nobile Genome Provides Insights Into the Molecular Mechanism of the Biosynthesis of the Medicinal Active Ingredient of Dendrobium.</title>
        <authorList>
            <person name="Xu Q."/>
            <person name="Niu S.-C."/>
            <person name="Li K.-L."/>
            <person name="Zheng P.-J."/>
            <person name="Zhang X.-J."/>
            <person name="Jia Y."/>
            <person name="Liu Y."/>
            <person name="Niu Y.-X."/>
            <person name="Yu L.-H."/>
            <person name="Chen D.-F."/>
            <person name="Zhang G.-Q."/>
        </authorList>
    </citation>
    <scope>NUCLEOTIDE SEQUENCE</scope>
    <source>
        <tissue evidence="1">Leaf</tissue>
    </source>
</reference>
<dbReference type="Proteomes" id="UP000829196">
    <property type="component" value="Unassembled WGS sequence"/>
</dbReference>
<evidence type="ECO:0000313" key="1">
    <source>
        <dbReference type="EMBL" id="KAI0495976.1"/>
    </source>
</evidence>
<proteinExistence type="predicted"/>
<gene>
    <name evidence="1" type="ORF">KFK09_022283</name>
</gene>
<accession>A0A8T3AHG3</accession>
<organism evidence="1 2">
    <name type="scientific">Dendrobium nobile</name>
    <name type="common">Orchid</name>
    <dbReference type="NCBI Taxonomy" id="94219"/>
    <lineage>
        <taxon>Eukaryota</taxon>
        <taxon>Viridiplantae</taxon>
        <taxon>Streptophyta</taxon>
        <taxon>Embryophyta</taxon>
        <taxon>Tracheophyta</taxon>
        <taxon>Spermatophyta</taxon>
        <taxon>Magnoliopsida</taxon>
        <taxon>Liliopsida</taxon>
        <taxon>Asparagales</taxon>
        <taxon>Orchidaceae</taxon>
        <taxon>Epidendroideae</taxon>
        <taxon>Malaxideae</taxon>
        <taxon>Dendrobiinae</taxon>
        <taxon>Dendrobium</taxon>
    </lineage>
</organism>
<dbReference type="AlphaFoldDB" id="A0A8T3AHG3"/>